<evidence type="ECO:0000256" key="1">
    <source>
        <dbReference type="SAM" id="MobiDB-lite"/>
    </source>
</evidence>
<protein>
    <submittedName>
        <fullName evidence="2">Uncharacterized protein</fullName>
    </submittedName>
</protein>
<name>A0A4C1Z3P2_EUMVA</name>
<evidence type="ECO:0000313" key="2">
    <source>
        <dbReference type="EMBL" id="GBP81235.1"/>
    </source>
</evidence>
<sequence length="108" mass="11781">MTLIDLRFSFNSGSVPQHDVDLILLFLINPNFVLNFRLCPGSRSLLATVPICKVAVASANTKLKQLEKLQEGFEKRFIVWEGSDGSGGVRDEGCSGSGPVNEEGVELR</sequence>
<comment type="caution">
    <text evidence="2">The sequence shown here is derived from an EMBL/GenBank/DDBJ whole genome shotgun (WGS) entry which is preliminary data.</text>
</comment>
<organism evidence="2 3">
    <name type="scientific">Eumeta variegata</name>
    <name type="common">Bagworm moth</name>
    <name type="synonym">Eumeta japonica</name>
    <dbReference type="NCBI Taxonomy" id="151549"/>
    <lineage>
        <taxon>Eukaryota</taxon>
        <taxon>Metazoa</taxon>
        <taxon>Ecdysozoa</taxon>
        <taxon>Arthropoda</taxon>
        <taxon>Hexapoda</taxon>
        <taxon>Insecta</taxon>
        <taxon>Pterygota</taxon>
        <taxon>Neoptera</taxon>
        <taxon>Endopterygota</taxon>
        <taxon>Lepidoptera</taxon>
        <taxon>Glossata</taxon>
        <taxon>Ditrysia</taxon>
        <taxon>Tineoidea</taxon>
        <taxon>Psychidae</taxon>
        <taxon>Oiketicinae</taxon>
        <taxon>Eumeta</taxon>
    </lineage>
</organism>
<dbReference type="EMBL" id="BGZK01001501">
    <property type="protein sequence ID" value="GBP81235.1"/>
    <property type="molecule type" value="Genomic_DNA"/>
</dbReference>
<dbReference type="Proteomes" id="UP000299102">
    <property type="component" value="Unassembled WGS sequence"/>
</dbReference>
<proteinExistence type="predicted"/>
<dbReference type="AlphaFoldDB" id="A0A4C1Z3P2"/>
<reference evidence="2 3" key="1">
    <citation type="journal article" date="2019" name="Commun. Biol.">
        <title>The bagworm genome reveals a unique fibroin gene that provides high tensile strength.</title>
        <authorList>
            <person name="Kono N."/>
            <person name="Nakamura H."/>
            <person name="Ohtoshi R."/>
            <person name="Tomita M."/>
            <person name="Numata K."/>
            <person name="Arakawa K."/>
        </authorList>
    </citation>
    <scope>NUCLEOTIDE SEQUENCE [LARGE SCALE GENOMIC DNA]</scope>
</reference>
<gene>
    <name evidence="2" type="ORF">EVAR_55731_1</name>
</gene>
<keyword evidence="3" id="KW-1185">Reference proteome</keyword>
<evidence type="ECO:0000313" key="3">
    <source>
        <dbReference type="Proteomes" id="UP000299102"/>
    </source>
</evidence>
<feature type="region of interest" description="Disordered" evidence="1">
    <location>
        <begin position="86"/>
        <end position="108"/>
    </location>
</feature>
<accession>A0A4C1Z3P2</accession>